<feature type="disulfide bond" evidence="10">
    <location>
        <begin position="1367"/>
        <end position="1377"/>
    </location>
</feature>
<dbReference type="FunFam" id="3.80.10.10:FF:000004">
    <property type="entry name" value="Slit guidance ligand 2"/>
    <property type="match status" value="1"/>
</dbReference>
<dbReference type="FunFam" id="2.10.25.10:FF:000729">
    <property type="entry name" value="Blast:Protein slit"/>
    <property type="match status" value="1"/>
</dbReference>
<dbReference type="GO" id="GO:0005576">
    <property type="term" value="C:extracellular region"/>
    <property type="evidence" value="ECO:0007669"/>
    <property type="project" value="UniProtKB-SubCell"/>
</dbReference>
<dbReference type="SMART" id="SM00282">
    <property type="entry name" value="LamG"/>
    <property type="match status" value="1"/>
</dbReference>
<evidence type="ECO:0000256" key="1">
    <source>
        <dbReference type="ARBA" id="ARBA00004613"/>
    </source>
</evidence>
<evidence type="ECO:0008006" key="16">
    <source>
        <dbReference type="Google" id="ProtNLM"/>
    </source>
</evidence>
<keyword evidence="5" id="KW-0433">Leucine-rich repeat</keyword>
<feature type="disulfide bond" evidence="10">
    <location>
        <begin position="1118"/>
        <end position="1128"/>
    </location>
</feature>
<dbReference type="PANTHER" id="PTHR45836">
    <property type="entry name" value="SLIT HOMOLOG"/>
    <property type="match status" value="1"/>
</dbReference>
<dbReference type="PROSITE" id="PS51450">
    <property type="entry name" value="LRR"/>
    <property type="match status" value="4"/>
</dbReference>
<dbReference type="PROSITE" id="PS00022">
    <property type="entry name" value="EGF_1"/>
    <property type="match status" value="8"/>
</dbReference>
<dbReference type="InterPro" id="IPR001881">
    <property type="entry name" value="EGF-like_Ca-bd_dom"/>
</dbReference>
<feature type="domain" description="EGF-like" evidence="14">
    <location>
        <begin position="992"/>
        <end position="1028"/>
    </location>
</feature>
<protein>
    <recommendedName>
        <fullName evidence="16">Protein slit</fullName>
    </recommendedName>
</protein>
<dbReference type="Pfam" id="PF01463">
    <property type="entry name" value="LRRCT"/>
    <property type="match status" value="2"/>
</dbReference>
<feature type="disulfide bond" evidence="10">
    <location>
        <begin position="1058"/>
        <end position="1067"/>
    </location>
</feature>
<dbReference type="Gene3D" id="2.10.25.10">
    <property type="entry name" value="Laminin"/>
    <property type="match status" value="8"/>
</dbReference>
<keyword evidence="2" id="KW-0217">Developmental protein</keyword>
<dbReference type="InterPro" id="IPR013032">
    <property type="entry name" value="EGF-like_CS"/>
</dbReference>
<evidence type="ECO:0000256" key="8">
    <source>
        <dbReference type="ARBA" id="ARBA00023157"/>
    </source>
</evidence>
<dbReference type="Pfam" id="PF12661">
    <property type="entry name" value="hEGF"/>
    <property type="match status" value="2"/>
</dbReference>
<dbReference type="InterPro" id="IPR000152">
    <property type="entry name" value="EGF-type_Asp/Asn_hydroxyl_site"/>
</dbReference>
<dbReference type="FunFam" id="3.80.10.10:FF:000002">
    <property type="entry name" value="Slit guidance ligand 2"/>
    <property type="match status" value="2"/>
</dbReference>
<evidence type="ECO:0000256" key="4">
    <source>
        <dbReference type="ARBA" id="ARBA00022536"/>
    </source>
</evidence>
<dbReference type="CDD" id="cd00054">
    <property type="entry name" value="EGF_CA"/>
    <property type="match status" value="5"/>
</dbReference>
<dbReference type="InterPro" id="IPR032675">
    <property type="entry name" value="LRR_dom_sf"/>
</dbReference>
<feature type="domain" description="EGF-like" evidence="14">
    <location>
        <begin position="916"/>
        <end position="951"/>
    </location>
</feature>
<dbReference type="GO" id="GO:0009986">
    <property type="term" value="C:cell surface"/>
    <property type="evidence" value="ECO:0007669"/>
    <property type="project" value="UniProtKB-ARBA"/>
</dbReference>
<dbReference type="Pfam" id="PF00008">
    <property type="entry name" value="EGF"/>
    <property type="match status" value="3"/>
</dbReference>
<name>A0A0P4WAZ2_SCYOL</name>
<feature type="domain" description="CTCK" evidence="12">
    <location>
        <begin position="1438"/>
        <end position="1515"/>
    </location>
</feature>
<feature type="domain" description="Laminin G" evidence="13">
    <location>
        <begin position="1154"/>
        <end position="1328"/>
    </location>
</feature>
<evidence type="ECO:0000313" key="15">
    <source>
        <dbReference type="EMBL" id="JAI62710.1"/>
    </source>
</evidence>
<dbReference type="InterPro" id="IPR001611">
    <property type="entry name" value="Leu-rich_rpt"/>
</dbReference>
<dbReference type="InterPro" id="IPR018097">
    <property type="entry name" value="EGF_Ca-bd_CS"/>
</dbReference>
<dbReference type="Gene3D" id="2.60.120.200">
    <property type="match status" value="1"/>
</dbReference>
<dbReference type="CDD" id="cd00110">
    <property type="entry name" value="LamG"/>
    <property type="match status" value="1"/>
</dbReference>
<dbReference type="InterPro" id="IPR051355">
    <property type="entry name" value="Notch/Slit_guidance"/>
</dbReference>
<dbReference type="PROSITE" id="PS01186">
    <property type="entry name" value="EGF_2"/>
    <property type="match status" value="6"/>
</dbReference>
<feature type="disulfide bond" evidence="10">
    <location>
        <begin position="1096"/>
        <end position="1105"/>
    </location>
</feature>
<evidence type="ECO:0000256" key="2">
    <source>
        <dbReference type="ARBA" id="ARBA00022473"/>
    </source>
</evidence>
<dbReference type="InterPro" id="IPR000483">
    <property type="entry name" value="Cys-rich_flank_reg_C"/>
</dbReference>
<reference evidence="15" key="1">
    <citation type="submission" date="2015-09" db="EMBL/GenBank/DDBJ databases">
        <title>Scylla olivacea transcriptome.</title>
        <authorList>
            <person name="Ikhwanuddin M."/>
        </authorList>
    </citation>
    <scope>NUCLEOTIDE SEQUENCE</scope>
</reference>
<dbReference type="InterPro" id="IPR003591">
    <property type="entry name" value="Leu-rich_rpt_typical-subtyp"/>
</dbReference>
<dbReference type="InterPro" id="IPR001791">
    <property type="entry name" value="Laminin_G"/>
</dbReference>
<dbReference type="GO" id="GO:0007548">
    <property type="term" value="P:sex differentiation"/>
    <property type="evidence" value="ECO:0007669"/>
    <property type="project" value="UniProtKB-ARBA"/>
</dbReference>
<feature type="disulfide bond" evidence="10">
    <location>
        <begin position="980"/>
        <end position="989"/>
    </location>
</feature>
<dbReference type="PROSITE" id="PS50026">
    <property type="entry name" value="EGF_3"/>
    <property type="match status" value="8"/>
</dbReference>
<feature type="disulfide bond" evidence="10">
    <location>
        <begin position="1141"/>
        <end position="1150"/>
    </location>
</feature>
<keyword evidence="7" id="KW-0677">Repeat</keyword>
<dbReference type="SUPFAM" id="SSF52058">
    <property type="entry name" value="L domain-like"/>
    <property type="match status" value="3"/>
</dbReference>
<dbReference type="GO" id="GO:0048495">
    <property type="term" value="F:Roundabout binding"/>
    <property type="evidence" value="ECO:0007669"/>
    <property type="project" value="TreeGrafter"/>
</dbReference>
<dbReference type="PANTHER" id="PTHR45836:SF4">
    <property type="entry name" value="PROTEIN SLIT"/>
    <property type="match status" value="1"/>
</dbReference>
<dbReference type="PROSITE" id="PS01225">
    <property type="entry name" value="CTCK_2"/>
    <property type="match status" value="1"/>
</dbReference>
<dbReference type="PROSITE" id="PS01187">
    <property type="entry name" value="EGF_CA"/>
    <property type="match status" value="2"/>
</dbReference>
<dbReference type="Pfam" id="PF00054">
    <property type="entry name" value="Laminin_G_1"/>
    <property type="match status" value="1"/>
</dbReference>
<feature type="disulfide bond" evidence="10">
    <location>
        <begin position="1018"/>
        <end position="1027"/>
    </location>
</feature>
<dbReference type="SUPFAM" id="SSF49899">
    <property type="entry name" value="Concanavalin A-like lectins/glucanases"/>
    <property type="match status" value="1"/>
</dbReference>
<dbReference type="SUPFAM" id="SSF57196">
    <property type="entry name" value="EGF/Laminin"/>
    <property type="match status" value="6"/>
</dbReference>
<dbReference type="InterPro" id="IPR006207">
    <property type="entry name" value="Cys_knot_C"/>
</dbReference>
<dbReference type="GO" id="GO:0005509">
    <property type="term" value="F:calcium ion binding"/>
    <property type="evidence" value="ECO:0007669"/>
    <property type="project" value="InterPro"/>
</dbReference>
<dbReference type="PROSITE" id="PS01185">
    <property type="entry name" value="CTCK_1"/>
    <property type="match status" value="1"/>
</dbReference>
<dbReference type="Pfam" id="PF01462">
    <property type="entry name" value="LRRNT"/>
    <property type="match status" value="1"/>
</dbReference>
<dbReference type="SMART" id="SM00013">
    <property type="entry name" value="LRRNT"/>
    <property type="match status" value="4"/>
</dbReference>
<dbReference type="GO" id="GO:0010160">
    <property type="term" value="P:formation of animal organ boundary"/>
    <property type="evidence" value="ECO:0007669"/>
    <property type="project" value="UniProtKB-ARBA"/>
</dbReference>
<dbReference type="FunFam" id="2.10.25.10:FF:000063">
    <property type="entry name" value="Slit guidance ligand 2"/>
    <property type="match status" value="1"/>
</dbReference>
<evidence type="ECO:0000259" key="12">
    <source>
        <dbReference type="PROSITE" id="PS01225"/>
    </source>
</evidence>
<dbReference type="InterPro" id="IPR000742">
    <property type="entry name" value="EGF"/>
</dbReference>
<dbReference type="FunFam" id="2.10.25.10:FF:000080">
    <property type="entry name" value="Neurogenic locus notch 1"/>
    <property type="match status" value="2"/>
</dbReference>
<dbReference type="InterPro" id="IPR000372">
    <property type="entry name" value="LRRNT"/>
</dbReference>
<dbReference type="SMART" id="SM00082">
    <property type="entry name" value="LRRCT"/>
    <property type="match status" value="4"/>
</dbReference>
<keyword evidence="3" id="KW-0964">Secreted</keyword>
<dbReference type="InterPro" id="IPR013320">
    <property type="entry name" value="ConA-like_dom_sf"/>
</dbReference>
<sequence length="1517" mass="170220">MVYMAVRAVVGVWAWLVLMGVLPQSQVTGTRPMYIYTRDNISTLAPPPPIYAVSSCPARCTCVGTTVDCARRGLMRLTRGVPNETLRLDLQENDLTAVYYSDLAGLTELLILQLHDNKLHTIEQGAFQDLHKLERLSLDNNQLQHLPDNLFANCPNLYKLELNHNQLKIIDKNTFKGLSQLRYLQLDENQINCIDEQAFRGLELLEILTLNNNNITTIWRGTFQSTPRLRALRIAGNKLICDCHLSWLGRTLAAAPYLTHYVRCSSPYRLKDRVVTEVFDHEFKCAAGLVDNVDRGCSLAPVCPRACRCGAGIVDCRDTGQADVPTHIPEDTIELRLEHNEITHIPSKIFTPYRLLKRIDLSNNEISEIADDAFHGLDSLNSLVLYGNKITSISSRLLSGLTNLQLLLLNANHIQCVHHDAFKDLRKLSLLSLYDNQIMNLNNGTFSPLVTIETMHLGSNPFVCDCNLAWMVEYLTANPVETSDARCQEPSRLSRKPFQRLRSDGFRCTNELRAKYAGRCDEVDLCLNRCACESSRVDCSGRELTAVPNDIPNTTTMLDLSYNQLFSLDGTTSMRRLKSLSHLDLSHNRLTYLSPEFFRGARSLTHLTVTHNKLIQVPEEVTRRLRAVTHLDLSGNHISCLSKKIVEHMPRLEHLDISSNPLNCDCRASWMREWMLQHEDRQPPTCHLPASLRDSPVTKVGSQLLICQGAVPDDDCRGSVYCPPECQCDRTTVRCSRAHLTQIPRGIPPDTTELYLDVNEIKTVDSERLKHLKALKKLDLSNNQITILANKTFSELTQLSTLIISYNKLGCMERDSLLGLRELRLLSLHGNGISFIPEGTFRDLDGITHIALGANPLYCDCSMAWLSQWIKVDFVEPGIARCADPRPMRDKLILTTPVEMFVCNERVPDDVLAKCDLCYTHPCQNGGECRSSPGHDYECRCSAGFHGPECQYRIDACYGNPCNNGGTCKVFETGRYACHCPSGFEGGRCEVNIDDCANHKCVNGATCVDGLNSYSCTCPAGHTGEFCERKIAFCTKQFNPCKNGATCVNHGTSYECQCTLGWSGSNCTQNLDDCANHMCQNGGQCIDGIGDYECKCSGDWSGRYCELGPSVLLQTEPCLQHDCRHGVCMVPQGEMEYVCKCSPGYSGKYCQHMTSVNFIDSSSFVQLTTPPVRPSINVTIRFTTRSPNGVLFYLGEEQQHLAVEVFKGRLRISYDVGNHPASTMFSYELVSDEKEHTVELLSERQNFTLRVDSGLARSMVNAGDLEYLEVNAPVFLGGVPPDVGRHAQMQWHLRNSSSFKGCMNTVEVNGRLQDLSESEKQNKVVPGCGDAEQQDQGAIRPAQATQVPQQVRAAPKTQRARGGSEACANHQCQNGRCRPNRRGTGYRCRCKKGWSGKFCNEDNSACANHRCENGRCRPKRKTGGYRCRCKRGWSGKFCNQEPTCSREREKAYVYDYGCRSRRPIRQYTCNGTCGKDCCQPKRYHMKRVAMICNDGTKYMKDVDIVRKCWCSRDCEGM</sequence>
<dbReference type="Gene3D" id="3.80.10.10">
    <property type="entry name" value="Ribonuclease Inhibitor"/>
    <property type="match status" value="5"/>
</dbReference>
<dbReference type="PROSITE" id="PS50025">
    <property type="entry name" value="LAM_G_DOMAIN"/>
    <property type="match status" value="1"/>
</dbReference>
<dbReference type="SMART" id="SM00041">
    <property type="entry name" value="CT"/>
    <property type="match status" value="1"/>
</dbReference>
<dbReference type="FunFam" id="2.10.25.10:FF:000054">
    <property type="entry name" value="Slit guidance ligand 2"/>
    <property type="match status" value="1"/>
</dbReference>
<keyword evidence="8 10" id="KW-1015">Disulfide bond</keyword>
<feature type="disulfide bond" evidence="10">
    <location>
        <begin position="1429"/>
        <end position="1438"/>
    </location>
</feature>
<dbReference type="EMBL" id="GDRN01077691">
    <property type="protein sequence ID" value="JAI62710.1"/>
    <property type="molecule type" value="Transcribed_RNA"/>
</dbReference>
<keyword evidence="9" id="KW-0325">Glycoprotein</keyword>
<keyword evidence="4 10" id="KW-0245">EGF-like domain</keyword>
<dbReference type="GO" id="GO:0048608">
    <property type="term" value="P:reproductive structure development"/>
    <property type="evidence" value="ECO:0007669"/>
    <property type="project" value="UniProtKB-ARBA"/>
</dbReference>
<dbReference type="GO" id="GO:0008201">
    <property type="term" value="F:heparin binding"/>
    <property type="evidence" value="ECO:0007669"/>
    <property type="project" value="TreeGrafter"/>
</dbReference>
<feature type="disulfide bond" evidence="10">
    <location>
        <begin position="941"/>
        <end position="950"/>
    </location>
</feature>
<comment type="caution">
    <text evidence="10">Lacks conserved residue(s) required for the propagation of feature annotation.</text>
</comment>
<evidence type="ECO:0000256" key="7">
    <source>
        <dbReference type="ARBA" id="ARBA00022737"/>
    </source>
</evidence>
<dbReference type="GO" id="GO:0007411">
    <property type="term" value="P:axon guidance"/>
    <property type="evidence" value="ECO:0007669"/>
    <property type="project" value="TreeGrafter"/>
</dbReference>
<evidence type="ECO:0000256" key="3">
    <source>
        <dbReference type="ARBA" id="ARBA00022525"/>
    </source>
</evidence>
<evidence type="ECO:0000259" key="14">
    <source>
        <dbReference type="PROSITE" id="PS50026"/>
    </source>
</evidence>
<proteinExistence type="predicted"/>
<feature type="domain" description="EGF-like" evidence="14">
    <location>
        <begin position="1114"/>
        <end position="1151"/>
    </location>
</feature>
<organism evidence="15">
    <name type="scientific">Scylla olivacea</name>
    <name type="common">Orange mud crab</name>
    <name type="synonym">Cancer olivacea</name>
    <dbReference type="NCBI Taxonomy" id="85551"/>
    <lineage>
        <taxon>Eukaryota</taxon>
        <taxon>Metazoa</taxon>
        <taxon>Ecdysozoa</taxon>
        <taxon>Arthropoda</taxon>
        <taxon>Crustacea</taxon>
        <taxon>Multicrustacea</taxon>
        <taxon>Malacostraca</taxon>
        <taxon>Eumalacostraca</taxon>
        <taxon>Eucarida</taxon>
        <taxon>Decapoda</taxon>
        <taxon>Pleocyemata</taxon>
        <taxon>Brachyura</taxon>
        <taxon>Eubrachyura</taxon>
        <taxon>Portunoidea</taxon>
        <taxon>Portunidae</taxon>
        <taxon>Portuninae</taxon>
        <taxon>Scylla</taxon>
    </lineage>
</organism>
<dbReference type="PRINTS" id="PR00019">
    <property type="entry name" value="LEURICHRPT"/>
</dbReference>
<feature type="domain" description="EGF-like" evidence="14">
    <location>
        <begin position="1363"/>
        <end position="1400"/>
    </location>
</feature>
<evidence type="ECO:0000256" key="10">
    <source>
        <dbReference type="PROSITE-ProRule" id="PRU00076"/>
    </source>
</evidence>
<feature type="domain" description="EGF-like" evidence="14">
    <location>
        <begin position="1402"/>
        <end position="1439"/>
    </location>
</feature>
<feature type="domain" description="EGF-like" evidence="14">
    <location>
        <begin position="1070"/>
        <end position="1106"/>
    </location>
</feature>
<dbReference type="SMART" id="SM00365">
    <property type="entry name" value="LRR_SD22"/>
    <property type="match status" value="6"/>
</dbReference>
<feature type="signal peptide" evidence="11">
    <location>
        <begin position="1"/>
        <end position="29"/>
    </location>
</feature>
<evidence type="ECO:0000256" key="9">
    <source>
        <dbReference type="ARBA" id="ARBA00023180"/>
    </source>
</evidence>
<feature type="disulfide bond" evidence="10">
    <location>
        <begin position="1390"/>
        <end position="1399"/>
    </location>
</feature>
<keyword evidence="6 11" id="KW-0732">Signal</keyword>
<dbReference type="SMART" id="SM00369">
    <property type="entry name" value="LRR_TYP"/>
    <property type="match status" value="17"/>
</dbReference>
<evidence type="ECO:0000256" key="6">
    <source>
        <dbReference type="ARBA" id="ARBA00022729"/>
    </source>
</evidence>
<feature type="domain" description="EGF-like" evidence="14">
    <location>
        <begin position="953"/>
        <end position="990"/>
    </location>
</feature>
<dbReference type="GO" id="GO:0022407">
    <property type="term" value="P:regulation of cell-cell adhesion"/>
    <property type="evidence" value="ECO:0007669"/>
    <property type="project" value="UniProtKB-ARBA"/>
</dbReference>
<comment type="subcellular location">
    <subcellularLocation>
        <location evidence="1">Secreted</location>
    </subcellularLocation>
</comment>
<dbReference type="Pfam" id="PF13855">
    <property type="entry name" value="LRR_8"/>
    <property type="match status" value="4"/>
</dbReference>
<dbReference type="SMART" id="SM00181">
    <property type="entry name" value="EGF"/>
    <property type="match status" value="8"/>
</dbReference>
<evidence type="ECO:0000256" key="5">
    <source>
        <dbReference type="ARBA" id="ARBA00022614"/>
    </source>
</evidence>
<dbReference type="GO" id="GO:0048568">
    <property type="term" value="P:embryonic organ development"/>
    <property type="evidence" value="ECO:0007669"/>
    <property type="project" value="UniProtKB-ARBA"/>
</dbReference>
<evidence type="ECO:0000259" key="13">
    <source>
        <dbReference type="PROSITE" id="PS50025"/>
    </source>
</evidence>
<feature type="disulfide bond" evidence="10">
    <location>
        <begin position="1406"/>
        <end position="1416"/>
    </location>
</feature>
<dbReference type="SMART" id="SM00179">
    <property type="entry name" value="EGF_CA"/>
    <property type="match status" value="7"/>
</dbReference>
<dbReference type="PROSITE" id="PS00010">
    <property type="entry name" value="ASX_HYDROXYL"/>
    <property type="match status" value="3"/>
</dbReference>
<feature type="chain" id="PRO_5006070373" description="Protein slit" evidence="11">
    <location>
        <begin position="30"/>
        <end position="1517"/>
    </location>
</feature>
<accession>A0A0P4WAZ2</accession>
<evidence type="ECO:0000256" key="11">
    <source>
        <dbReference type="SAM" id="SignalP"/>
    </source>
</evidence>
<feature type="domain" description="EGF-like" evidence="14">
    <location>
        <begin position="1030"/>
        <end position="1068"/>
    </location>
</feature>